<evidence type="ECO:0000313" key="1">
    <source>
        <dbReference type="EMBL" id="RTQ51396.1"/>
    </source>
</evidence>
<keyword evidence="1" id="KW-0121">Carboxypeptidase</keyword>
<sequence>MQRPRQLQPDPVRIRSILIQYCCGSQASSPRLSGWPSALDKPPINIFRPANGRFGRAAAPARPRPRLSRRCVPAPGQTGQHTLCRWFALICGSVQPSRRPVHLSLVFPKPVLMPLTSFPHRFVHFLLALLLLPALALAQRTVSGRVTAQATKEALPQVTVRVEGQPGGVVTDKNGRFSLTLPGNEAQLTFSHLGYQPLMVPAAQLGAEVSLAEQRYLIGEVQVSYVQLQKLLLRQWRIAPASLDDAARLITARAQARDPKKAATLAQNPDAVRKVMEMARYEFRANGVVKTKLLVAGHKLRWQLDEDTRTLTVIDEEGGERKIGVVELTSERLVLKHAEANAPEIAYVPAD</sequence>
<dbReference type="Pfam" id="PF13715">
    <property type="entry name" value="CarbopepD_reg_2"/>
    <property type="match status" value="1"/>
</dbReference>
<organism evidence="1 2">
    <name type="scientific">Hymenobacter gummosus</name>
    <dbReference type="NCBI Taxonomy" id="1776032"/>
    <lineage>
        <taxon>Bacteria</taxon>
        <taxon>Pseudomonadati</taxon>
        <taxon>Bacteroidota</taxon>
        <taxon>Cytophagia</taxon>
        <taxon>Cytophagales</taxon>
        <taxon>Hymenobacteraceae</taxon>
        <taxon>Hymenobacter</taxon>
    </lineage>
</organism>
<gene>
    <name evidence="1" type="ORF">EJV47_06215</name>
</gene>
<dbReference type="AlphaFoldDB" id="A0A431U5D6"/>
<keyword evidence="2" id="KW-1185">Reference proteome</keyword>
<dbReference type="Proteomes" id="UP000282184">
    <property type="component" value="Unassembled WGS sequence"/>
</dbReference>
<comment type="caution">
    <text evidence="1">The sequence shown here is derived from an EMBL/GenBank/DDBJ whole genome shotgun (WGS) entry which is preliminary data.</text>
</comment>
<keyword evidence="1" id="KW-0378">Hydrolase</keyword>
<dbReference type="SUPFAM" id="SSF49464">
    <property type="entry name" value="Carboxypeptidase regulatory domain-like"/>
    <property type="match status" value="1"/>
</dbReference>
<proteinExistence type="predicted"/>
<keyword evidence="1" id="KW-0645">Protease</keyword>
<reference evidence="1 2" key="1">
    <citation type="submission" date="2018-12" db="EMBL/GenBank/DDBJ databases">
        <title>Hymenobacter gummosus sp. nov., isolated from a spring.</title>
        <authorList>
            <person name="Nie L."/>
        </authorList>
    </citation>
    <scope>NUCLEOTIDE SEQUENCE [LARGE SCALE GENOMIC DNA]</scope>
    <source>
        <strain evidence="1 2">KCTC 52166</strain>
    </source>
</reference>
<protein>
    <submittedName>
        <fullName evidence="1">Carboxypeptidase-like regulatory domain-containing protein</fullName>
    </submittedName>
</protein>
<dbReference type="Gene3D" id="2.60.40.1120">
    <property type="entry name" value="Carboxypeptidase-like, regulatory domain"/>
    <property type="match status" value="1"/>
</dbReference>
<accession>A0A431U5D6</accession>
<dbReference type="EMBL" id="RXOF01000003">
    <property type="protein sequence ID" value="RTQ51396.1"/>
    <property type="molecule type" value="Genomic_DNA"/>
</dbReference>
<dbReference type="OrthoDB" id="878107at2"/>
<evidence type="ECO:0000313" key="2">
    <source>
        <dbReference type="Proteomes" id="UP000282184"/>
    </source>
</evidence>
<name>A0A431U5D6_9BACT</name>
<dbReference type="InterPro" id="IPR008969">
    <property type="entry name" value="CarboxyPept-like_regulatory"/>
</dbReference>
<dbReference type="GO" id="GO:0004180">
    <property type="term" value="F:carboxypeptidase activity"/>
    <property type="evidence" value="ECO:0007669"/>
    <property type="project" value="UniProtKB-KW"/>
</dbReference>